<comment type="function">
    <text evidence="2">Component of the dihydroxyacetone kinase complex, which is responsible for the phosphoenolpyruvate (PEP)-dependent phosphorylation of dihydroxyacetone. DhaM serves as the phosphoryl donor. Is phosphorylated by phosphoenolpyruvate in an EI- and HPr-dependent reaction, and a phosphorelay system on histidine residues finally leads to phosphoryl transfer to DhaL and dihydroxyacetone.</text>
</comment>
<name>W7D087_9LIST</name>
<dbReference type="SUPFAM" id="SSF53062">
    <property type="entry name" value="PTS system fructose IIA component-like"/>
    <property type="match status" value="1"/>
</dbReference>
<evidence type="ECO:0000259" key="6">
    <source>
        <dbReference type="PROSITE" id="PS51096"/>
    </source>
</evidence>
<dbReference type="AlphaFoldDB" id="W7D087"/>
<dbReference type="STRING" id="1265861.BCAMP_03630"/>
<dbReference type="PROSITE" id="PS51096">
    <property type="entry name" value="PTS_EIIA_TYPE_4"/>
    <property type="match status" value="1"/>
</dbReference>
<dbReference type="PATRIC" id="fig|1265861.3.peg.707"/>
<proteinExistence type="predicted"/>
<dbReference type="GO" id="GO:0009401">
    <property type="term" value="P:phosphoenolpyruvate-dependent sugar phosphotransferase system"/>
    <property type="evidence" value="ECO:0007669"/>
    <property type="project" value="InterPro"/>
</dbReference>
<dbReference type="InterPro" id="IPR012844">
    <property type="entry name" value="DhaM_N"/>
</dbReference>
<evidence type="ECO:0000256" key="3">
    <source>
        <dbReference type="ARBA" id="ARBA00012095"/>
    </source>
</evidence>
<dbReference type="OrthoDB" id="7065393at2"/>
<dbReference type="InterPro" id="IPR039643">
    <property type="entry name" value="DhaM"/>
</dbReference>
<comment type="catalytic activity">
    <reaction evidence="1">
        <text>dihydroxyacetone + phosphoenolpyruvate = dihydroxyacetone phosphate + pyruvate</text>
        <dbReference type="Rhea" id="RHEA:18381"/>
        <dbReference type="ChEBI" id="CHEBI:15361"/>
        <dbReference type="ChEBI" id="CHEBI:16016"/>
        <dbReference type="ChEBI" id="CHEBI:57642"/>
        <dbReference type="ChEBI" id="CHEBI:58702"/>
        <dbReference type="EC" id="2.7.1.121"/>
    </reaction>
</comment>
<gene>
    <name evidence="7" type="ORF">BCAMP_03630</name>
</gene>
<reference evidence="7 8" key="1">
    <citation type="submission" date="2012-12" db="EMBL/GenBank/DDBJ databases">
        <title>Novel taxa of Listeriaceae from agricultural environments in the United States.</title>
        <authorList>
            <person name="den Bakker H.C."/>
            <person name="Allred A."/>
            <person name="Warchocki S."/>
            <person name="Wright E.M."/>
            <person name="Burrell A."/>
            <person name="Nightingale K.K."/>
            <person name="Kephart D."/>
            <person name="Wiedmann M."/>
        </authorList>
    </citation>
    <scope>NUCLEOTIDE SEQUENCE [LARGE SCALE GENOMIC DNA]</scope>
    <source>
        <strain evidence="7 8">FSL F6-1037</strain>
    </source>
</reference>
<dbReference type="EC" id="2.7.1.121" evidence="3"/>
<dbReference type="EMBL" id="AODH01000012">
    <property type="protein sequence ID" value="EUJ41366.1"/>
    <property type="molecule type" value="Genomic_DNA"/>
</dbReference>
<dbReference type="GO" id="GO:0019563">
    <property type="term" value="P:glycerol catabolic process"/>
    <property type="evidence" value="ECO:0007669"/>
    <property type="project" value="InterPro"/>
</dbReference>
<evidence type="ECO:0000256" key="4">
    <source>
        <dbReference type="ARBA" id="ARBA00022679"/>
    </source>
</evidence>
<dbReference type="NCBIfam" id="TIGR02364">
    <property type="entry name" value="dha_pts"/>
    <property type="match status" value="1"/>
</dbReference>
<dbReference type="GO" id="GO:0047324">
    <property type="term" value="F:phosphoenolpyruvate-glycerone phosphotransferase activity"/>
    <property type="evidence" value="ECO:0007669"/>
    <property type="project" value="UniProtKB-EC"/>
</dbReference>
<feature type="domain" description="PTS EIIA type-4" evidence="6">
    <location>
        <begin position="3"/>
        <end position="123"/>
    </location>
</feature>
<evidence type="ECO:0000313" key="7">
    <source>
        <dbReference type="EMBL" id="EUJ41366.1"/>
    </source>
</evidence>
<dbReference type="Gene3D" id="3.40.50.510">
    <property type="entry name" value="Phosphotransferase system, mannose-type IIA component"/>
    <property type="match status" value="1"/>
</dbReference>
<keyword evidence="7" id="KW-0418">Kinase</keyword>
<evidence type="ECO:0000313" key="8">
    <source>
        <dbReference type="Proteomes" id="UP000019243"/>
    </source>
</evidence>
<sequence length="123" mass="12974">MTNAGIVIVSHVPELAEGVVRLLKEAAKDVPITFSGGNDDGEIGTSFSVIEAALANNSGDEIYAFYDLGSAKMNLEMVAELSAKNIVIYDTAFIEGAYTAAALLATGAKRSFVEEQLQSLTIK</sequence>
<organism evidence="7 8">
    <name type="scientific">Brochothrix campestris FSL F6-1037</name>
    <dbReference type="NCBI Taxonomy" id="1265861"/>
    <lineage>
        <taxon>Bacteria</taxon>
        <taxon>Bacillati</taxon>
        <taxon>Bacillota</taxon>
        <taxon>Bacilli</taxon>
        <taxon>Bacillales</taxon>
        <taxon>Listeriaceae</taxon>
        <taxon>Brochothrix</taxon>
    </lineage>
</organism>
<evidence type="ECO:0000256" key="5">
    <source>
        <dbReference type="ARBA" id="ARBA00046577"/>
    </source>
</evidence>
<dbReference type="InterPro" id="IPR004701">
    <property type="entry name" value="PTS_EIIA_man-typ"/>
</dbReference>
<evidence type="ECO:0000256" key="2">
    <source>
        <dbReference type="ARBA" id="ARBA00002788"/>
    </source>
</evidence>
<keyword evidence="8" id="KW-1185">Reference proteome</keyword>
<evidence type="ECO:0000256" key="1">
    <source>
        <dbReference type="ARBA" id="ARBA00001113"/>
    </source>
</evidence>
<protein>
    <recommendedName>
        <fullName evidence="3">phosphoenolpyruvate--glycerone phosphotransferase</fullName>
        <ecNumber evidence="3">2.7.1.121</ecNumber>
    </recommendedName>
</protein>
<dbReference type="PANTHER" id="PTHR38594:SF1">
    <property type="entry name" value="PEP-DEPENDENT DIHYDROXYACETONE KINASE, PHOSPHORYL DONOR SUBUNIT DHAM"/>
    <property type="match status" value="1"/>
</dbReference>
<dbReference type="GO" id="GO:0016020">
    <property type="term" value="C:membrane"/>
    <property type="evidence" value="ECO:0007669"/>
    <property type="project" value="InterPro"/>
</dbReference>
<dbReference type="Pfam" id="PF03610">
    <property type="entry name" value="EIIA-man"/>
    <property type="match status" value="1"/>
</dbReference>
<dbReference type="InterPro" id="IPR036662">
    <property type="entry name" value="PTS_EIIA_man-typ_sf"/>
</dbReference>
<accession>W7D087</accession>
<dbReference type="RefSeq" id="WP_035313631.1">
    <property type="nucleotide sequence ID" value="NZ_AODH01000012.1"/>
</dbReference>
<comment type="subunit">
    <text evidence="5">Homodimer. The dihydroxyacetone kinase complex is composed of a homodimer of DhaM, a homodimer of DhaK and the subunit DhaL.</text>
</comment>
<dbReference type="Proteomes" id="UP000019243">
    <property type="component" value="Unassembled WGS sequence"/>
</dbReference>
<keyword evidence="4 7" id="KW-0808">Transferase</keyword>
<comment type="caution">
    <text evidence="7">The sequence shown here is derived from an EMBL/GenBank/DDBJ whole genome shotgun (WGS) entry which is preliminary data.</text>
</comment>
<dbReference type="PANTHER" id="PTHR38594">
    <property type="entry name" value="PEP-DEPENDENT DIHYDROXYACETONE KINASE, PHOSPHORYL DONOR SUBUNIT DHAM"/>
    <property type="match status" value="1"/>
</dbReference>